<organism evidence="2 3">
    <name type="scientific">Deinococcus roseus</name>
    <dbReference type="NCBI Taxonomy" id="392414"/>
    <lineage>
        <taxon>Bacteria</taxon>
        <taxon>Thermotogati</taxon>
        <taxon>Deinococcota</taxon>
        <taxon>Deinococci</taxon>
        <taxon>Deinococcales</taxon>
        <taxon>Deinococcaceae</taxon>
        <taxon>Deinococcus</taxon>
    </lineage>
</organism>
<dbReference type="RefSeq" id="WP_189004307.1">
    <property type="nucleotide sequence ID" value="NZ_BMOD01000014.1"/>
</dbReference>
<dbReference type="EMBL" id="BMOD01000014">
    <property type="protein sequence ID" value="GGJ44002.1"/>
    <property type="molecule type" value="Genomic_DNA"/>
</dbReference>
<dbReference type="Proteomes" id="UP000632222">
    <property type="component" value="Unassembled WGS sequence"/>
</dbReference>
<proteinExistence type="predicted"/>
<sequence>MGLREQLNEHKLKILEFLRNKTTSSGAYSVRPPQNIKEAFDYLVDSRGTNVSLEITQLLIKELHQEIGMDPRDPLSSARKIPDRISEVLRGHEMVITDIPEALAPFGYQTFADVVNPERSLERITTRLIEHISTAYHVHKTWLLTGSGGYNPPSPAGDSLHDLIEDLVINLLEERNPSLVFFHAAEPRVRNQHAVLVMVKFKNFTVPNDTGLTHHRVYGPYTLRTKGDRHQLELTRILQQVLAFHHELRDQAKRLNPGSITSFEISKDTLDHYLHGHLHSTDLTGLGTPSTFQDLLEDGTESDFVAARRDVKVQYQGLLSYLSSHSIRKEDPSTAFAIRAVNNELPHQAWETRHRKLYFQDPTKNEWLMVFQDRWDVALPGNQEPKIYRALTLQGEPAVLELRGVTSKGPAFERHYPYPRQAYPDTWGNWYPGEFGWLSEQEHQLALQNNPPKPRPVDPEEILEEDD</sequence>
<protein>
    <submittedName>
        <fullName evidence="2">Uncharacterized protein</fullName>
    </submittedName>
</protein>
<keyword evidence="3" id="KW-1185">Reference proteome</keyword>
<reference evidence="3" key="1">
    <citation type="journal article" date="2019" name="Int. J. Syst. Evol. Microbiol.">
        <title>The Global Catalogue of Microorganisms (GCM) 10K type strain sequencing project: providing services to taxonomists for standard genome sequencing and annotation.</title>
        <authorList>
            <consortium name="The Broad Institute Genomics Platform"/>
            <consortium name="The Broad Institute Genome Sequencing Center for Infectious Disease"/>
            <person name="Wu L."/>
            <person name="Ma J."/>
        </authorList>
    </citation>
    <scope>NUCLEOTIDE SEQUENCE [LARGE SCALE GENOMIC DNA]</scope>
    <source>
        <strain evidence="3">JCM 14370</strain>
    </source>
</reference>
<comment type="caution">
    <text evidence="2">The sequence shown here is derived from an EMBL/GenBank/DDBJ whole genome shotgun (WGS) entry which is preliminary data.</text>
</comment>
<evidence type="ECO:0000256" key="1">
    <source>
        <dbReference type="SAM" id="MobiDB-lite"/>
    </source>
</evidence>
<feature type="region of interest" description="Disordered" evidence="1">
    <location>
        <begin position="445"/>
        <end position="467"/>
    </location>
</feature>
<evidence type="ECO:0000313" key="2">
    <source>
        <dbReference type="EMBL" id="GGJ44002.1"/>
    </source>
</evidence>
<evidence type="ECO:0000313" key="3">
    <source>
        <dbReference type="Proteomes" id="UP000632222"/>
    </source>
</evidence>
<gene>
    <name evidence="2" type="ORF">GCM10008938_32850</name>
</gene>
<accession>A0ABQ2D774</accession>
<name>A0ABQ2D774_9DEIO</name>